<evidence type="ECO:0000256" key="5">
    <source>
        <dbReference type="HAMAP-Rule" id="MF_00378"/>
    </source>
</evidence>
<dbReference type="InterPro" id="IPR025824">
    <property type="entry name" value="OB-fold_nuc-bd_dom"/>
</dbReference>
<dbReference type="HAMAP" id="MF_00378">
    <property type="entry name" value="Exonuc_7_L"/>
    <property type="match status" value="1"/>
</dbReference>
<reference evidence="9 10" key="1">
    <citation type="submission" date="2016-10" db="EMBL/GenBank/DDBJ databases">
        <authorList>
            <person name="de Groot N.N."/>
        </authorList>
    </citation>
    <scope>NUCLEOTIDE SEQUENCE [LARGE SCALE GENOMIC DNA]</scope>
    <source>
        <strain evidence="9 10">CGMCC 1.5070</strain>
    </source>
</reference>
<comment type="similarity">
    <text evidence="5 6">Belongs to the XseA family.</text>
</comment>
<dbReference type="OrthoDB" id="9802795at2"/>
<dbReference type="GO" id="GO:0005737">
    <property type="term" value="C:cytoplasm"/>
    <property type="evidence" value="ECO:0007669"/>
    <property type="project" value="UniProtKB-SubCell"/>
</dbReference>
<dbReference type="AlphaFoldDB" id="A0A1H7ZNF7"/>
<sequence length="403" mass="44302">MINNVLTVSQLNRYIKAVFDDNKQLSSILIKGEISNFSDHFSSGHLYFSLKDSGASVKAVMFKSYAQQLKFRPQNGQKVLLTCSVSVFERDGIYQLYVYDMQPDGAGALALAFEQLKDKLAKEGLFDLNHKKPIPKLPQKIGIITSQTGAALQDILNILARRYPVVRVVVVPALVQGENAALDMITALQALNETNACDVIIIGRGGGSAEDLWAFNSEQLARAIYASHIPVISAVGHETDFTIADFAADLRAPTPSAAAELAVPDLQELRYALDSTQQKLTENIYRRLGELSAKLAFYQHHRALQSPSALLKQYSNHLAESERCLTVAMQKQLDAQQQKISKYARLLDTLSPLHVLARGYAIAFKEGKPMSHSSDASIGDELYVQLSNGGLNARVTAVTEEHI</sequence>
<gene>
    <name evidence="5" type="primary">xseA</name>
    <name evidence="9" type="ORF">SAMN05216180_0784</name>
</gene>
<dbReference type="InterPro" id="IPR003753">
    <property type="entry name" value="Exonuc_VII_L"/>
</dbReference>
<dbReference type="Proteomes" id="UP000199158">
    <property type="component" value="Unassembled WGS sequence"/>
</dbReference>
<comment type="subunit">
    <text evidence="5">Heterooligomer composed of large and small subunits.</text>
</comment>
<protein>
    <recommendedName>
        <fullName evidence="5">Exodeoxyribonuclease 7 large subunit</fullName>
        <ecNumber evidence="5">3.1.11.6</ecNumber>
    </recommendedName>
    <alternativeName>
        <fullName evidence="5">Exodeoxyribonuclease VII large subunit</fullName>
        <shortName evidence="5">Exonuclease VII large subunit</shortName>
    </alternativeName>
</protein>
<evidence type="ECO:0000256" key="2">
    <source>
        <dbReference type="ARBA" id="ARBA00022722"/>
    </source>
</evidence>
<dbReference type="EC" id="3.1.11.6" evidence="5"/>
<dbReference type="InterPro" id="IPR020579">
    <property type="entry name" value="Exonuc_VII_lsu_C"/>
</dbReference>
<dbReference type="Pfam" id="PF13742">
    <property type="entry name" value="tRNA_anti_2"/>
    <property type="match status" value="1"/>
</dbReference>
<dbReference type="RefSeq" id="WP_092751829.1">
    <property type="nucleotide sequence ID" value="NZ_FOCG01000001.1"/>
</dbReference>
<dbReference type="GO" id="GO:0003676">
    <property type="term" value="F:nucleic acid binding"/>
    <property type="evidence" value="ECO:0007669"/>
    <property type="project" value="InterPro"/>
</dbReference>
<keyword evidence="2 5" id="KW-0540">Nuclease</keyword>
<evidence type="ECO:0000256" key="1">
    <source>
        <dbReference type="ARBA" id="ARBA00022490"/>
    </source>
</evidence>
<dbReference type="Pfam" id="PF02601">
    <property type="entry name" value="Exonuc_VII_L"/>
    <property type="match status" value="1"/>
</dbReference>
<dbReference type="GO" id="GO:0008855">
    <property type="term" value="F:exodeoxyribonuclease VII activity"/>
    <property type="evidence" value="ECO:0007669"/>
    <property type="project" value="UniProtKB-UniRule"/>
</dbReference>
<dbReference type="GO" id="GO:0006308">
    <property type="term" value="P:DNA catabolic process"/>
    <property type="evidence" value="ECO:0007669"/>
    <property type="project" value="UniProtKB-UniRule"/>
</dbReference>
<keyword evidence="3 5" id="KW-0378">Hydrolase</keyword>
<evidence type="ECO:0000313" key="10">
    <source>
        <dbReference type="Proteomes" id="UP000199158"/>
    </source>
</evidence>
<comment type="catalytic activity">
    <reaction evidence="5 6">
        <text>Exonucleolytic cleavage in either 5'- to 3'- or 3'- to 5'-direction to yield nucleoside 5'-phosphates.</text>
        <dbReference type="EC" id="3.1.11.6"/>
    </reaction>
</comment>
<proteinExistence type="inferred from homology"/>
<dbReference type="STRING" id="474960.SAMN05216180_0784"/>
<evidence type="ECO:0000313" key="9">
    <source>
        <dbReference type="EMBL" id="SEM59875.1"/>
    </source>
</evidence>
<dbReference type="PANTHER" id="PTHR30008">
    <property type="entry name" value="EXODEOXYRIBONUCLEASE 7 LARGE SUBUNIT"/>
    <property type="match status" value="1"/>
</dbReference>
<dbReference type="PANTHER" id="PTHR30008:SF0">
    <property type="entry name" value="EXODEOXYRIBONUCLEASE 7 LARGE SUBUNIT"/>
    <property type="match status" value="1"/>
</dbReference>
<evidence type="ECO:0000259" key="7">
    <source>
        <dbReference type="Pfam" id="PF02601"/>
    </source>
</evidence>
<dbReference type="NCBIfam" id="TIGR00237">
    <property type="entry name" value="xseA"/>
    <property type="match status" value="1"/>
</dbReference>
<dbReference type="EMBL" id="FOCG01000001">
    <property type="protein sequence ID" value="SEM59875.1"/>
    <property type="molecule type" value="Genomic_DNA"/>
</dbReference>
<comment type="function">
    <text evidence="5">Bidirectionally degrades single-stranded DNA into large acid-insoluble oligonucleotides, which are then degraded further into small acid-soluble oligonucleotides.</text>
</comment>
<feature type="domain" description="OB-fold nucleic acid binding" evidence="8">
    <location>
        <begin position="6"/>
        <end position="102"/>
    </location>
</feature>
<name>A0A1H7ZNF7_9FIRM</name>
<evidence type="ECO:0000256" key="6">
    <source>
        <dbReference type="RuleBase" id="RU004355"/>
    </source>
</evidence>
<evidence type="ECO:0000256" key="4">
    <source>
        <dbReference type="ARBA" id="ARBA00022839"/>
    </source>
</evidence>
<organism evidence="9 10">
    <name type="scientific">Hydrogenoanaerobacterium saccharovorans</name>
    <dbReference type="NCBI Taxonomy" id="474960"/>
    <lineage>
        <taxon>Bacteria</taxon>
        <taxon>Bacillati</taxon>
        <taxon>Bacillota</taxon>
        <taxon>Clostridia</taxon>
        <taxon>Eubacteriales</taxon>
        <taxon>Oscillospiraceae</taxon>
        <taxon>Hydrogenoanaerobacterium</taxon>
    </lineage>
</organism>
<dbReference type="CDD" id="cd04489">
    <property type="entry name" value="ExoVII_LU_OBF"/>
    <property type="match status" value="1"/>
</dbReference>
<keyword evidence="4 5" id="KW-0269">Exonuclease</keyword>
<dbReference type="GO" id="GO:0009318">
    <property type="term" value="C:exodeoxyribonuclease VII complex"/>
    <property type="evidence" value="ECO:0007669"/>
    <property type="project" value="UniProtKB-UniRule"/>
</dbReference>
<evidence type="ECO:0000259" key="8">
    <source>
        <dbReference type="Pfam" id="PF13742"/>
    </source>
</evidence>
<accession>A0A1H7ZNF7</accession>
<keyword evidence="1 5" id="KW-0963">Cytoplasm</keyword>
<comment type="subcellular location">
    <subcellularLocation>
        <location evidence="5 6">Cytoplasm</location>
    </subcellularLocation>
</comment>
<keyword evidence="10" id="KW-1185">Reference proteome</keyword>
<evidence type="ECO:0000256" key="3">
    <source>
        <dbReference type="ARBA" id="ARBA00022801"/>
    </source>
</evidence>
<feature type="domain" description="Exonuclease VII large subunit C-terminal" evidence="7">
    <location>
        <begin position="125"/>
        <end position="343"/>
    </location>
</feature>